<dbReference type="SUPFAM" id="SSF54862">
    <property type="entry name" value="4Fe-4S ferredoxins"/>
    <property type="match status" value="1"/>
</dbReference>
<dbReference type="EMBL" id="LAZR01015627">
    <property type="protein sequence ID" value="KKM08091.1"/>
    <property type="molecule type" value="Genomic_DNA"/>
</dbReference>
<evidence type="ECO:0000313" key="7">
    <source>
        <dbReference type="EMBL" id="KKM08091.1"/>
    </source>
</evidence>
<dbReference type="Gene3D" id="3.30.70.20">
    <property type="match status" value="1"/>
</dbReference>
<name>A0A0F9JR78_9ZZZZ</name>
<dbReference type="Gene3D" id="3.40.109.10">
    <property type="entry name" value="NADH Oxidase"/>
    <property type="match status" value="1"/>
</dbReference>
<comment type="cofactor">
    <cofactor evidence="1">
        <name>FMN</name>
        <dbReference type="ChEBI" id="CHEBI:58210"/>
    </cofactor>
</comment>
<feature type="domain" description="4Fe-4S ferredoxin-type" evidence="6">
    <location>
        <begin position="2"/>
        <end position="30"/>
    </location>
</feature>
<dbReference type="AlphaFoldDB" id="A0A0F9JR78"/>
<gene>
    <name evidence="7" type="ORF">LCGC14_1727390</name>
</gene>
<dbReference type="GO" id="GO:0016491">
    <property type="term" value="F:oxidoreductase activity"/>
    <property type="evidence" value="ECO:0007669"/>
    <property type="project" value="UniProtKB-KW"/>
</dbReference>
<evidence type="ECO:0000256" key="1">
    <source>
        <dbReference type="ARBA" id="ARBA00001917"/>
    </source>
</evidence>
<dbReference type="InterPro" id="IPR000415">
    <property type="entry name" value="Nitroreductase-like"/>
</dbReference>
<dbReference type="SUPFAM" id="SSF55469">
    <property type="entry name" value="FMN-dependent nitroreductase-like"/>
    <property type="match status" value="1"/>
</dbReference>
<dbReference type="PANTHER" id="PTHR43673">
    <property type="entry name" value="NAD(P)H NITROREDUCTASE YDGI-RELATED"/>
    <property type="match status" value="1"/>
</dbReference>
<organism evidence="7">
    <name type="scientific">marine sediment metagenome</name>
    <dbReference type="NCBI Taxonomy" id="412755"/>
    <lineage>
        <taxon>unclassified sequences</taxon>
        <taxon>metagenomes</taxon>
        <taxon>ecological metagenomes</taxon>
    </lineage>
</organism>
<evidence type="ECO:0000259" key="6">
    <source>
        <dbReference type="PROSITE" id="PS51379"/>
    </source>
</evidence>
<dbReference type="InterPro" id="IPR017896">
    <property type="entry name" value="4Fe4S_Fe-S-bd"/>
</dbReference>
<dbReference type="PANTHER" id="PTHR43673:SF2">
    <property type="entry name" value="NITROREDUCTASE"/>
    <property type="match status" value="1"/>
</dbReference>
<comment type="similarity">
    <text evidence="2">Belongs to the nitroreductase family.</text>
</comment>
<proteinExistence type="inferred from homology"/>
<accession>A0A0F9JR78</accession>
<reference evidence="7" key="1">
    <citation type="journal article" date="2015" name="Nature">
        <title>Complex archaea that bridge the gap between prokaryotes and eukaryotes.</title>
        <authorList>
            <person name="Spang A."/>
            <person name="Saw J.H."/>
            <person name="Jorgensen S.L."/>
            <person name="Zaremba-Niedzwiedzka K."/>
            <person name="Martijn J."/>
            <person name="Lind A.E."/>
            <person name="van Eijk R."/>
            <person name="Schleper C."/>
            <person name="Guy L."/>
            <person name="Ettema T.J."/>
        </authorList>
    </citation>
    <scope>NUCLEOTIDE SEQUENCE</scope>
</reference>
<keyword evidence="3" id="KW-0285">Flavoprotein</keyword>
<evidence type="ECO:0000256" key="5">
    <source>
        <dbReference type="ARBA" id="ARBA00023002"/>
    </source>
</evidence>
<sequence length="270" mass="30500">MPILGIDYEKCNNCQICLNACSRYFRLDKEQNKIVFDDPQNLCDSCGRCIARCKEEAIMYEDFNEILTFEGVQDPDTLISYEILHKFMISKRSIRGYKNRKVSRDIMEKVLNTMKYAPTGANVRTLQCTIISDDDKIKKLSEAVMDHLIGSSSSYSESSKKAKELGIDRIFYRAPHVLIIHSKNPGDAMNSTIALSYGMLSAQSLGLASCWIGLAHGALIKNKQIREQIAGINGFVWGVIILGYPHSSQRYYRLPSRPAIKTKGLQELNN</sequence>
<evidence type="ECO:0000256" key="4">
    <source>
        <dbReference type="ARBA" id="ARBA00022643"/>
    </source>
</evidence>
<dbReference type="Pfam" id="PF00881">
    <property type="entry name" value="Nitroreductase"/>
    <property type="match status" value="1"/>
</dbReference>
<keyword evidence="5" id="KW-0560">Oxidoreductase</keyword>
<dbReference type="InterPro" id="IPR029479">
    <property type="entry name" value="Nitroreductase"/>
</dbReference>
<comment type="caution">
    <text evidence="7">The sequence shown here is derived from an EMBL/GenBank/DDBJ whole genome shotgun (WGS) entry which is preliminary data.</text>
</comment>
<evidence type="ECO:0000256" key="3">
    <source>
        <dbReference type="ARBA" id="ARBA00022630"/>
    </source>
</evidence>
<evidence type="ECO:0000256" key="2">
    <source>
        <dbReference type="ARBA" id="ARBA00007118"/>
    </source>
</evidence>
<protein>
    <recommendedName>
        <fullName evidence="6">4Fe-4S ferredoxin-type domain-containing protein</fullName>
    </recommendedName>
</protein>
<feature type="domain" description="4Fe-4S ferredoxin-type" evidence="6">
    <location>
        <begin position="32"/>
        <end position="63"/>
    </location>
</feature>
<keyword evidence="4" id="KW-0288">FMN</keyword>
<dbReference type="PROSITE" id="PS51379">
    <property type="entry name" value="4FE4S_FER_2"/>
    <property type="match status" value="2"/>
</dbReference>